<keyword evidence="1" id="KW-0805">Transcription regulation</keyword>
<name>A0ABW4NKA6_9LACT</name>
<protein>
    <submittedName>
        <fullName evidence="4">Helix-turn-helix domain-containing protein</fullName>
    </submittedName>
</protein>
<dbReference type="EMBL" id="JBHUFF010000006">
    <property type="protein sequence ID" value="MFD1798553.1"/>
    <property type="molecule type" value="Genomic_DNA"/>
</dbReference>
<evidence type="ECO:0000256" key="2">
    <source>
        <dbReference type="ARBA" id="ARBA00023163"/>
    </source>
</evidence>
<evidence type="ECO:0000259" key="3">
    <source>
        <dbReference type="Pfam" id="PF05043"/>
    </source>
</evidence>
<dbReference type="RefSeq" id="WP_058919564.1">
    <property type="nucleotide sequence ID" value="NZ_JBHSQC010000005.1"/>
</dbReference>
<gene>
    <name evidence="4" type="ORF">ACFSBK_01585</name>
</gene>
<evidence type="ECO:0000313" key="5">
    <source>
        <dbReference type="Proteomes" id="UP001597285"/>
    </source>
</evidence>
<dbReference type="Gene3D" id="1.10.10.10">
    <property type="entry name" value="Winged helix-like DNA-binding domain superfamily/Winged helix DNA-binding domain"/>
    <property type="match status" value="1"/>
</dbReference>
<evidence type="ECO:0000256" key="1">
    <source>
        <dbReference type="ARBA" id="ARBA00023015"/>
    </source>
</evidence>
<keyword evidence="2" id="KW-0804">Transcription</keyword>
<dbReference type="InterPro" id="IPR007737">
    <property type="entry name" value="Mga_HTH"/>
</dbReference>
<dbReference type="PANTHER" id="PTHR30185:SF18">
    <property type="entry name" value="TRANSCRIPTIONAL REGULATOR MTLR"/>
    <property type="match status" value="1"/>
</dbReference>
<organism evidence="4 5">
    <name type="scientific">Carnobacterium antarcticum</name>
    <dbReference type="NCBI Taxonomy" id="2126436"/>
    <lineage>
        <taxon>Bacteria</taxon>
        <taxon>Bacillati</taxon>
        <taxon>Bacillota</taxon>
        <taxon>Bacilli</taxon>
        <taxon>Lactobacillales</taxon>
        <taxon>Carnobacteriaceae</taxon>
        <taxon>Carnobacterium</taxon>
    </lineage>
</organism>
<sequence>MEIEDLLDKSERYQVRILRKLLLNGGQISYRELFSSLQIAKPSFDKYLQNIQDLAAVSPHLFVFERIDDELVLRLEKHHTLQEICCLYIKDSLKFQVLDYIYQYQEFTVPQLTNQLLVSEASFYRRLKEINGFLKEFDIQIRNGKMRGEELQIRYFFFQLYWFLEPYTNHQINHTDSWQSKTVRVLERNLDVVLHDHDRQRLNLWMIITRKRIQLKYKTYWQLRRSIIPFQENELYKKLKETVFRFLSRYSFEAEEEEAMIFFVFLVSMSILPEEFYENQPAELKLIAFPHAEYYQQLLSRITQNFGLKSLSPSLLSKTFYYLTQTHLLLFFFQGDLQFHDLENLWEKEKAIVRPNVKQFSCILLKDTLKTMNQKSDEKNTLQMNALGRYLSILKLVENESSSKIHIGIDLQMEKLYAETVTTMLIQSLDERNGVRMEPYRSEASYDLVITNTNAALFGKYPIKQEVYVLSELGSTYDLLQIKKEVHLILENKKKDFMQDQLKNTPK</sequence>
<dbReference type="PANTHER" id="PTHR30185">
    <property type="entry name" value="CRYPTIC BETA-GLUCOSIDE BGL OPERON ANTITERMINATOR"/>
    <property type="match status" value="1"/>
</dbReference>
<reference evidence="5" key="1">
    <citation type="journal article" date="2019" name="Int. J. Syst. Evol. Microbiol.">
        <title>The Global Catalogue of Microorganisms (GCM) 10K type strain sequencing project: providing services to taxonomists for standard genome sequencing and annotation.</title>
        <authorList>
            <consortium name="The Broad Institute Genomics Platform"/>
            <consortium name="The Broad Institute Genome Sequencing Center for Infectious Disease"/>
            <person name="Wu L."/>
            <person name="Ma J."/>
        </authorList>
    </citation>
    <scope>NUCLEOTIDE SEQUENCE [LARGE SCALE GENOMIC DNA]</scope>
    <source>
        <strain evidence="5">KCTC 42143</strain>
    </source>
</reference>
<dbReference type="Pfam" id="PF05043">
    <property type="entry name" value="Mga"/>
    <property type="match status" value="1"/>
</dbReference>
<comment type="caution">
    <text evidence="4">The sequence shown here is derived from an EMBL/GenBank/DDBJ whole genome shotgun (WGS) entry which is preliminary data.</text>
</comment>
<feature type="domain" description="Mga helix-turn-helix" evidence="3">
    <location>
        <begin position="80"/>
        <end position="161"/>
    </location>
</feature>
<evidence type="ECO:0000313" key="4">
    <source>
        <dbReference type="EMBL" id="MFD1798553.1"/>
    </source>
</evidence>
<dbReference type="InterPro" id="IPR036388">
    <property type="entry name" value="WH-like_DNA-bd_sf"/>
</dbReference>
<proteinExistence type="predicted"/>
<accession>A0ABW4NKA6</accession>
<keyword evidence="5" id="KW-1185">Reference proteome</keyword>
<dbReference type="Proteomes" id="UP001597285">
    <property type="component" value="Unassembled WGS sequence"/>
</dbReference>
<dbReference type="InterPro" id="IPR050661">
    <property type="entry name" value="BglG_antiterminators"/>
</dbReference>